<gene>
    <name evidence="3" type="ORF">GCM10009854_26070</name>
</gene>
<dbReference type="PANTHER" id="PTHR43798">
    <property type="entry name" value="MONOACYLGLYCEROL LIPASE"/>
    <property type="match status" value="1"/>
</dbReference>
<sequence length="284" mass="30659">MLMCPELVSAAELLPVDCSARLIDWSPRRNFTTEDHVADALSALDEAGVRECVVTAWSGGTGVAVELARRYPDRIRGLLLLAGPPTSGLELLLQTCGIPAGARRLLASGGATSLRLAGSLLGSLTAQLPTSELPVRWMERVGLLPDDGNRAATAAALARLVQVDWLGHAEMALAWSSRTREGLAGLTCPVTLLAGRYDFLAEPRSLARAVAALPQARIRFLESTHLIPFEAPDEVRAELDLLRRRTRAVDCARLGLEPPPPPIPRIRIAVPARPDRRRTPHPPE</sequence>
<dbReference type="Proteomes" id="UP001501218">
    <property type="component" value="Unassembled WGS sequence"/>
</dbReference>
<dbReference type="Pfam" id="PF00561">
    <property type="entry name" value="Abhydrolase_1"/>
    <property type="match status" value="1"/>
</dbReference>
<evidence type="ECO:0000313" key="4">
    <source>
        <dbReference type="Proteomes" id="UP001501218"/>
    </source>
</evidence>
<dbReference type="InterPro" id="IPR000073">
    <property type="entry name" value="AB_hydrolase_1"/>
</dbReference>
<organism evidence="3 4">
    <name type="scientific">Saccharopolyspora halophila</name>
    <dbReference type="NCBI Taxonomy" id="405551"/>
    <lineage>
        <taxon>Bacteria</taxon>
        <taxon>Bacillati</taxon>
        <taxon>Actinomycetota</taxon>
        <taxon>Actinomycetes</taxon>
        <taxon>Pseudonocardiales</taxon>
        <taxon>Pseudonocardiaceae</taxon>
        <taxon>Saccharopolyspora</taxon>
    </lineage>
</organism>
<dbReference type="SUPFAM" id="SSF53474">
    <property type="entry name" value="alpha/beta-Hydrolases"/>
    <property type="match status" value="1"/>
</dbReference>
<keyword evidence="4" id="KW-1185">Reference proteome</keyword>
<dbReference type="InterPro" id="IPR050266">
    <property type="entry name" value="AB_hydrolase_sf"/>
</dbReference>
<feature type="domain" description="AB hydrolase-1" evidence="2">
    <location>
        <begin position="24"/>
        <end position="232"/>
    </location>
</feature>
<accession>A0ABN3GB95</accession>
<protein>
    <recommendedName>
        <fullName evidence="2">AB hydrolase-1 domain-containing protein</fullName>
    </recommendedName>
</protein>
<feature type="compositionally biased region" description="Basic residues" evidence="1">
    <location>
        <begin position="275"/>
        <end position="284"/>
    </location>
</feature>
<dbReference type="InterPro" id="IPR029058">
    <property type="entry name" value="AB_hydrolase_fold"/>
</dbReference>
<proteinExistence type="predicted"/>
<reference evidence="3 4" key="1">
    <citation type="journal article" date="2019" name="Int. J. Syst. Evol. Microbiol.">
        <title>The Global Catalogue of Microorganisms (GCM) 10K type strain sequencing project: providing services to taxonomists for standard genome sequencing and annotation.</title>
        <authorList>
            <consortium name="The Broad Institute Genomics Platform"/>
            <consortium name="The Broad Institute Genome Sequencing Center for Infectious Disease"/>
            <person name="Wu L."/>
            <person name="Ma J."/>
        </authorList>
    </citation>
    <scope>NUCLEOTIDE SEQUENCE [LARGE SCALE GENOMIC DNA]</scope>
    <source>
        <strain evidence="3 4">JCM 16221</strain>
    </source>
</reference>
<feature type="region of interest" description="Disordered" evidence="1">
    <location>
        <begin position="263"/>
        <end position="284"/>
    </location>
</feature>
<comment type="caution">
    <text evidence="3">The sequence shown here is derived from an EMBL/GenBank/DDBJ whole genome shotgun (WGS) entry which is preliminary data.</text>
</comment>
<dbReference type="Gene3D" id="3.40.50.1820">
    <property type="entry name" value="alpha/beta hydrolase"/>
    <property type="match status" value="1"/>
</dbReference>
<evidence type="ECO:0000259" key="2">
    <source>
        <dbReference type="Pfam" id="PF00561"/>
    </source>
</evidence>
<dbReference type="EMBL" id="BAAARA010000008">
    <property type="protein sequence ID" value="GAA2347700.1"/>
    <property type="molecule type" value="Genomic_DNA"/>
</dbReference>
<evidence type="ECO:0000256" key="1">
    <source>
        <dbReference type="SAM" id="MobiDB-lite"/>
    </source>
</evidence>
<evidence type="ECO:0000313" key="3">
    <source>
        <dbReference type="EMBL" id="GAA2347700.1"/>
    </source>
</evidence>
<name>A0ABN3GB95_9PSEU</name>